<protein>
    <submittedName>
        <fullName evidence="5">Helix-turn-helix transcriptional regulator</fullName>
    </submittedName>
</protein>
<dbReference type="PANTHER" id="PTHR33204">
    <property type="entry name" value="TRANSCRIPTIONAL REGULATOR, MARR FAMILY"/>
    <property type="match status" value="1"/>
</dbReference>
<dbReference type="AlphaFoldDB" id="A0A975L871"/>
<dbReference type="InterPro" id="IPR036388">
    <property type="entry name" value="WH-like_DNA-bd_sf"/>
</dbReference>
<dbReference type="Gene3D" id="1.10.10.10">
    <property type="entry name" value="Winged helix-like DNA-binding domain superfamily/Winged helix DNA-binding domain"/>
    <property type="match status" value="1"/>
</dbReference>
<name>A0A975L871_9ACTN</name>
<dbReference type="PANTHER" id="PTHR33204:SF39">
    <property type="entry name" value="TRANSCRIPTIONAL REGULATORY PROTEIN"/>
    <property type="match status" value="1"/>
</dbReference>
<dbReference type="KEGG" id="nec:KGD82_17860"/>
<dbReference type="GO" id="GO:0003677">
    <property type="term" value="F:DNA binding"/>
    <property type="evidence" value="ECO:0007669"/>
    <property type="project" value="UniProtKB-KW"/>
</dbReference>
<dbReference type="EMBL" id="CP074402">
    <property type="protein sequence ID" value="QVJ00542.1"/>
    <property type="molecule type" value="Genomic_DNA"/>
</dbReference>
<dbReference type="InterPro" id="IPR002577">
    <property type="entry name" value="HTH_HxlR"/>
</dbReference>
<dbReference type="Proteomes" id="UP000682416">
    <property type="component" value="Chromosome"/>
</dbReference>
<keyword evidence="2" id="KW-0238">DNA-binding</keyword>
<dbReference type="Pfam" id="PF01638">
    <property type="entry name" value="HxlR"/>
    <property type="match status" value="1"/>
</dbReference>
<feature type="domain" description="HTH hxlR-type" evidence="4">
    <location>
        <begin position="19"/>
        <end position="118"/>
    </location>
</feature>
<keyword evidence="6" id="KW-1185">Reference proteome</keyword>
<dbReference type="PROSITE" id="PS51118">
    <property type="entry name" value="HTH_HXLR"/>
    <property type="match status" value="1"/>
</dbReference>
<dbReference type="SUPFAM" id="SSF46785">
    <property type="entry name" value="Winged helix' DNA-binding domain"/>
    <property type="match status" value="1"/>
</dbReference>
<evidence type="ECO:0000256" key="1">
    <source>
        <dbReference type="ARBA" id="ARBA00023015"/>
    </source>
</evidence>
<reference evidence="5" key="1">
    <citation type="submission" date="2021-05" db="EMBL/GenBank/DDBJ databases">
        <authorList>
            <person name="Kaiqin L."/>
            <person name="Jian G."/>
        </authorList>
    </citation>
    <scope>NUCLEOTIDE SEQUENCE</scope>
    <source>
        <strain evidence="5">HDS5</strain>
    </source>
</reference>
<evidence type="ECO:0000313" key="6">
    <source>
        <dbReference type="Proteomes" id="UP000682416"/>
    </source>
</evidence>
<gene>
    <name evidence="5" type="ORF">KGD82_17860</name>
</gene>
<sequence length="125" mass="14238">MESEQVRGSVDQGDVTRANSLARSVFSDIADKWSLLVVNVLGDRTLRFTELHRSIEGVSHKMLTQTLRRLERNGLVERTVHPVVPPQVDYRLTEAGRDLRDTVNGLCGWARRHLDVIEEARRLHG</sequence>
<organism evidence="5 6">
    <name type="scientific">Nocardiopsis eucommiae</name>
    <dbReference type="NCBI Taxonomy" id="2831970"/>
    <lineage>
        <taxon>Bacteria</taxon>
        <taxon>Bacillati</taxon>
        <taxon>Actinomycetota</taxon>
        <taxon>Actinomycetes</taxon>
        <taxon>Streptosporangiales</taxon>
        <taxon>Nocardiopsidaceae</taxon>
        <taxon>Nocardiopsis</taxon>
    </lineage>
</organism>
<accession>A0A975L871</accession>
<dbReference type="InterPro" id="IPR036390">
    <property type="entry name" value="WH_DNA-bd_sf"/>
</dbReference>
<evidence type="ECO:0000259" key="4">
    <source>
        <dbReference type="PROSITE" id="PS51118"/>
    </source>
</evidence>
<evidence type="ECO:0000256" key="3">
    <source>
        <dbReference type="ARBA" id="ARBA00023163"/>
    </source>
</evidence>
<keyword evidence="1" id="KW-0805">Transcription regulation</keyword>
<evidence type="ECO:0000313" key="5">
    <source>
        <dbReference type="EMBL" id="QVJ00542.1"/>
    </source>
</evidence>
<keyword evidence="3" id="KW-0804">Transcription</keyword>
<evidence type="ECO:0000256" key="2">
    <source>
        <dbReference type="ARBA" id="ARBA00023125"/>
    </source>
</evidence>
<dbReference type="RefSeq" id="WP_431869275.1">
    <property type="nucleotide sequence ID" value="NZ_CBDRIY010000009.1"/>
</dbReference>
<proteinExistence type="predicted"/>